<evidence type="ECO:0000313" key="1">
    <source>
        <dbReference type="EMBL" id="AYD41106.1"/>
    </source>
</evidence>
<protein>
    <submittedName>
        <fullName evidence="1">Uncharacterized protein</fullName>
    </submittedName>
</protein>
<dbReference type="Proteomes" id="UP000266301">
    <property type="component" value="Chromosome"/>
</dbReference>
<reference evidence="1 2" key="1">
    <citation type="journal article" date="2019" name="Int. J. Syst. Evol. Microbiol.">
        <title>Clostridium fermenticellae sp. nov., isolated from the mud in a fermentation cellar for the production of the Chinese liquor, baijiu.</title>
        <authorList>
            <person name="Xu P.X."/>
            <person name="Chai L.J."/>
            <person name="Qiu T."/>
            <person name="Zhang X.J."/>
            <person name="Lu Z.M."/>
            <person name="Xiao C."/>
            <person name="Wang S.T."/>
            <person name="Shen C.H."/>
            <person name="Shi J.S."/>
            <person name="Xu Z.H."/>
        </authorList>
    </citation>
    <scope>NUCLEOTIDE SEQUENCE [LARGE SCALE GENOMIC DNA]</scope>
    <source>
        <strain evidence="1 2">JN500901</strain>
    </source>
</reference>
<dbReference type="OrthoDB" id="9801625at2"/>
<dbReference type="RefSeq" id="WP_119973665.1">
    <property type="nucleotide sequence ID" value="NZ_CP032416.1"/>
</dbReference>
<accession>A0A386H622</accession>
<dbReference type="EMBL" id="CP032416">
    <property type="protein sequence ID" value="AYD41106.1"/>
    <property type="molecule type" value="Genomic_DNA"/>
</dbReference>
<organism evidence="1 2">
    <name type="scientific">Clostridium fermenticellae</name>
    <dbReference type="NCBI Taxonomy" id="2068654"/>
    <lineage>
        <taxon>Bacteria</taxon>
        <taxon>Bacillati</taxon>
        <taxon>Bacillota</taxon>
        <taxon>Clostridia</taxon>
        <taxon>Eubacteriales</taxon>
        <taxon>Clostridiaceae</taxon>
        <taxon>Clostridium</taxon>
    </lineage>
</organism>
<evidence type="ECO:0000313" key="2">
    <source>
        <dbReference type="Proteomes" id="UP000266301"/>
    </source>
</evidence>
<proteinExistence type="predicted"/>
<gene>
    <name evidence="1" type="ORF">D4Z93_11480</name>
</gene>
<sequence length="87" mass="10277">MNVGVKYCGGCNSKYDRKQFLYSLERDFKRKFEVVDSSKTYDIIIVLCGCTSCCADHLDLKFNYEKILVTCKDDYYMVKRILNKYLI</sequence>
<name>A0A386H622_9CLOT</name>
<dbReference type="KEGG" id="cfer:D4Z93_11480"/>
<dbReference type="AlphaFoldDB" id="A0A386H622"/>
<keyword evidence="2" id="KW-1185">Reference proteome</keyword>